<evidence type="ECO:0000256" key="1">
    <source>
        <dbReference type="SAM" id="Phobius"/>
    </source>
</evidence>
<dbReference type="EMBL" id="MN739863">
    <property type="protein sequence ID" value="QHT75133.1"/>
    <property type="molecule type" value="Genomic_DNA"/>
</dbReference>
<dbReference type="AlphaFoldDB" id="A0A6C0H544"/>
<keyword evidence="1" id="KW-0472">Membrane</keyword>
<keyword evidence="1" id="KW-1133">Transmembrane helix</keyword>
<feature type="transmembrane region" description="Helical" evidence="1">
    <location>
        <begin position="55"/>
        <end position="78"/>
    </location>
</feature>
<reference evidence="2" key="1">
    <citation type="journal article" date="2020" name="Nature">
        <title>Giant virus diversity and host interactions through global metagenomics.</title>
        <authorList>
            <person name="Schulz F."/>
            <person name="Roux S."/>
            <person name="Paez-Espino D."/>
            <person name="Jungbluth S."/>
            <person name="Walsh D.A."/>
            <person name="Denef V.J."/>
            <person name="McMahon K.D."/>
            <person name="Konstantinidis K.T."/>
            <person name="Eloe-Fadrosh E.A."/>
            <person name="Kyrpides N.C."/>
            <person name="Woyke T."/>
        </authorList>
    </citation>
    <scope>NUCLEOTIDE SEQUENCE</scope>
    <source>
        <strain evidence="2">GVMAG-M-3300023179-63</strain>
    </source>
</reference>
<evidence type="ECO:0000313" key="2">
    <source>
        <dbReference type="EMBL" id="QHT75133.1"/>
    </source>
</evidence>
<sequence>MTDEFPDVCIEYFNDTCISYGLSNYSKCNDLSVGLTLLSDEKILHNNYLNNAIDVLIVFFVTSTSLLFSILIVSICVYEKMINQFVENYNAHREYYEYDTYFFEYLDEFNELNNVKLDDIYLNSLQYKYIKQKTPKGDVLMNYNHSNSSFDYYCKKSNSIDFLYLDVVSRIYVVNYNCKNVYVDNYDNFELIKTYYANLTSAISSFDELKEKNIFYNKINKKNHTKQSIDYVSNKYKYRGTFEDFNTYCKNNDYKIDTQNLLENDIFVLEKSTTMEIITEKKDETLDSNNITFKTFKNRLAVSSQK</sequence>
<organism evidence="2">
    <name type="scientific">viral metagenome</name>
    <dbReference type="NCBI Taxonomy" id="1070528"/>
    <lineage>
        <taxon>unclassified sequences</taxon>
        <taxon>metagenomes</taxon>
        <taxon>organismal metagenomes</taxon>
    </lineage>
</organism>
<protein>
    <submittedName>
        <fullName evidence="2">Uncharacterized protein</fullName>
    </submittedName>
</protein>
<accession>A0A6C0H544</accession>
<keyword evidence="1" id="KW-0812">Transmembrane</keyword>
<proteinExistence type="predicted"/>
<name>A0A6C0H544_9ZZZZ</name>